<dbReference type="InterPro" id="IPR001905">
    <property type="entry name" value="Ammonium_transpt"/>
</dbReference>
<keyword evidence="11" id="KW-1185">Reference proteome</keyword>
<dbReference type="FunFam" id="1.10.3430.10:FF:000008">
    <property type="entry name" value="Ammonium transporter"/>
    <property type="match status" value="1"/>
</dbReference>
<dbReference type="InterPro" id="IPR024041">
    <property type="entry name" value="NH4_transpt_AmtB-like_dom"/>
</dbReference>
<comment type="similarity">
    <text evidence="2 8">Belongs to the ammonia transporter channel (TC 1.A.11.2) family.</text>
</comment>
<dbReference type="SUPFAM" id="SSF111352">
    <property type="entry name" value="Ammonium transporter"/>
    <property type="match status" value="1"/>
</dbReference>
<dbReference type="PANTHER" id="PTHR11730">
    <property type="entry name" value="AMMONIUM TRANSPORTER"/>
    <property type="match status" value="1"/>
</dbReference>
<feature type="transmembrane region" description="Helical" evidence="8">
    <location>
        <begin position="153"/>
        <end position="173"/>
    </location>
</feature>
<dbReference type="OrthoDB" id="534912at2759"/>
<feature type="transmembrane region" description="Helical" evidence="8">
    <location>
        <begin position="347"/>
        <end position="365"/>
    </location>
</feature>
<feature type="transmembrane region" description="Helical" evidence="8">
    <location>
        <begin position="124"/>
        <end position="146"/>
    </location>
</feature>
<evidence type="ECO:0000256" key="4">
    <source>
        <dbReference type="ARBA" id="ARBA00022692"/>
    </source>
</evidence>
<feature type="domain" description="Ammonium transporter AmtB-like" evidence="9">
    <location>
        <begin position="42"/>
        <end position="437"/>
    </location>
</feature>
<dbReference type="InterPro" id="IPR029020">
    <property type="entry name" value="Ammonium/urea_transptr"/>
</dbReference>
<dbReference type="AlphaFoldDB" id="A0A6A4WE99"/>
<evidence type="ECO:0000256" key="7">
    <source>
        <dbReference type="ARBA" id="ARBA00023177"/>
    </source>
</evidence>
<proteinExistence type="inferred from homology"/>
<evidence type="ECO:0000256" key="8">
    <source>
        <dbReference type="RuleBase" id="RU362002"/>
    </source>
</evidence>
<evidence type="ECO:0000313" key="10">
    <source>
        <dbReference type="EMBL" id="KAF0302164.1"/>
    </source>
</evidence>
<feature type="transmembrane region" description="Helical" evidence="8">
    <location>
        <begin position="319"/>
        <end position="335"/>
    </location>
</feature>
<feature type="transmembrane region" description="Helical" evidence="8">
    <location>
        <begin position="40"/>
        <end position="60"/>
    </location>
</feature>
<dbReference type="GO" id="GO:0097272">
    <property type="term" value="P:ammonium homeostasis"/>
    <property type="evidence" value="ECO:0007669"/>
    <property type="project" value="TreeGrafter"/>
</dbReference>
<evidence type="ECO:0000256" key="2">
    <source>
        <dbReference type="ARBA" id="ARBA00005887"/>
    </source>
</evidence>
<feature type="transmembrane region" description="Helical" evidence="8">
    <location>
        <begin position="230"/>
        <end position="252"/>
    </location>
</feature>
<feature type="transmembrane region" description="Helical" evidence="8">
    <location>
        <begin position="385"/>
        <end position="414"/>
    </location>
</feature>
<dbReference type="GO" id="GO:0008519">
    <property type="term" value="F:ammonium channel activity"/>
    <property type="evidence" value="ECO:0007669"/>
    <property type="project" value="InterPro"/>
</dbReference>
<comment type="subcellular location">
    <subcellularLocation>
        <location evidence="8">Cell membrane</location>
        <topology evidence="8">Multi-pass membrane protein</topology>
    </subcellularLocation>
    <subcellularLocation>
        <location evidence="1">Membrane</location>
        <topology evidence="1">Multi-pass membrane protein</topology>
    </subcellularLocation>
</comment>
<evidence type="ECO:0000256" key="3">
    <source>
        <dbReference type="ARBA" id="ARBA00022448"/>
    </source>
</evidence>
<evidence type="ECO:0000256" key="1">
    <source>
        <dbReference type="ARBA" id="ARBA00004141"/>
    </source>
</evidence>
<protein>
    <recommendedName>
        <fullName evidence="8">Ammonium transporter</fullName>
    </recommendedName>
</protein>
<evidence type="ECO:0000259" key="9">
    <source>
        <dbReference type="Pfam" id="PF00909"/>
    </source>
</evidence>
<keyword evidence="4 8" id="KW-0812">Transmembrane</keyword>
<feature type="transmembrane region" description="Helical" evidence="8">
    <location>
        <begin position="264"/>
        <end position="284"/>
    </location>
</feature>
<dbReference type="GO" id="GO:0005886">
    <property type="term" value="C:plasma membrane"/>
    <property type="evidence" value="ECO:0007669"/>
    <property type="project" value="UniProtKB-SubCell"/>
</dbReference>
<reference evidence="10 11" key="1">
    <citation type="submission" date="2019-07" db="EMBL/GenBank/DDBJ databases">
        <title>Draft genome assembly of a fouling barnacle, Amphibalanus amphitrite (Darwin, 1854): The first reference genome for Thecostraca.</title>
        <authorList>
            <person name="Kim W."/>
        </authorList>
    </citation>
    <scope>NUCLEOTIDE SEQUENCE [LARGE SCALE GENOMIC DNA]</scope>
    <source>
        <strain evidence="10">SNU_AA5</strain>
        <tissue evidence="10">Soma without cirri and trophi</tissue>
    </source>
</reference>
<sequence length="484" mass="51729">MVVIIAVFAEVVTGYDMDNMTNSTAAPIPEDRADMSWDDATWIMTASFIIFTMQSGFGLLESGCVSLKNEVNIMVKNAVDVILGGLSYWVFGYGLSFGTAYSNIFFAAGDFAVSAPEQDMGPLFATYIFQLSFATTATTIVSGAIAERFNFMAYCMFSFINTVVYCIPAGWLWGEHGFLYKMGAIDIAGSAGVHLVGGVSGLVACIMVGPRLGRYDHGHEPFPMGSPTNAMLGMFMLWWGWLGFNCGSTFGVRGHKWKYAARSAVTTINASLGGGLFGCAFSLITTKKLMIGDLINSVLGGLVAVTAGCALYHTWEAVVVGIVGGMLAVVTMPLVDRLKIDDPVGAVSVHGVGGLWGVLAIGLFVDADSLEKITNGRAGLFKGGGWHLLGVQTLCCVCIIIWSAVVTFILLFLINKVKPIRMSAHEELLGADLVEHGIRHQGLGLSRTVSALRRHSQIDPKLVTELPPEVGSNLGGFNRKNSRG</sequence>
<keyword evidence="6 8" id="KW-0472">Membrane</keyword>
<dbReference type="Proteomes" id="UP000440578">
    <property type="component" value="Unassembled WGS sequence"/>
</dbReference>
<organism evidence="10 11">
    <name type="scientific">Amphibalanus amphitrite</name>
    <name type="common">Striped barnacle</name>
    <name type="synonym">Balanus amphitrite</name>
    <dbReference type="NCBI Taxonomy" id="1232801"/>
    <lineage>
        <taxon>Eukaryota</taxon>
        <taxon>Metazoa</taxon>
        <taxon>Ecdysozoa</taxon>
        <taxon>Arthropoda</taxon>
        <taxon>Crustacea</taxon>
        <taxon>Multicrustacea</taxon>
        <taxon>Cirripedia</taxon>
        <taxon>Thoracica</taxon>
        <taxon>Thoracicalcarea</taxon>
        <taxon>Balanomorpha</taxon>
        <taxon>Balanoidea</taxon>
        <taxon>Balanidae</taxon>
        <taxon>Amphibalaninae</taxon>
        <taxon>Amphibalanus</taxon>
    </lineage>
</organism>
<feature type="transmembrane region" description="Helical" evidence="8">
    <location>
        <begin position="185"/>
        <end position="209"/>
    </location>
</feature>
<name>A0A6A4WE99_AMPAM</name>
<keyword evidence="3 8" id="KW-0813">Transport</keyword>
<evidence type="ECO:0000256" key="6">
    <source>
        <dbReference type="ARBA" id="ARBA00023136"/>
    </source>
</evidence>
<evidence type="ECO:0000256" key="5">
    <source>
        <dbReference type="ARBA" id="ARBA00022989"/>
    </source>
</evidence>
<dbReference type="Pfam" id="PF00909">
    <property type="entry name" value="Ammonium_transp"/>
    <property type="match status" value="1"/>
</dbReference>
<keyword evidence="5 8" id="KW-1133">Transmembrane helix</keyword>
<feature type="transmembrane region" description="Helical" evidence="8">
    <location>
        <begin position="291"/>
        <end position="313"/>
    </location>
</feature>
<dbReference type="NCBIfam" id="TIGR00836">
    <property type="entry name" value="amt"/>
    <property type="match status" value="1"/>
</dbReference>
<accession>A0A6A4WE99</accession>
<evidence type="ECO:0000313" key="11">
    <source>
        <dbReference type="Proteomes" id="UP000440578"/>
    </source>
</evidence>
<dbReference type="PANTHER" id="PTHR11730:SF58">
    <property type="entry name" value="AMMONIUM TRANSPORTER"/>
    <property type="match status" value="1"/>
</dbReference>
<feature type="transmembrane region" description="Helical" evidence="8">
    <location>
        <begin position="81"/>
        <end position="104"/>
    </location>
</feature>
<gene>
    <name evidence="10" type="primary">amt-3</name>
    <name evidence="10" type="ORF">FJT64_025706</name>
</gene>
<dbReference type="Gene3D" id="1.10.3430.10">
    <property type="entry name" value="Ammonium transporter AmtB like domains"/>
    <property type="match status" value="1"/>
</dbReference>
<dbReference type="EMBL" id="VIIS01001085">
    <property type="protein sequence ID" value="KAF0302164.1"/>
    <property type="molecule type" value="Genomic_DNA"/>
</dbReference>
<keyword evidence="7 8" id="KW-0924">Ammonia transport</keyword>
<comment type="caution">
    <text evidence="10">The sequence shown here is derived from an EMBL/GenBank/DDBJ whole genome shotgun (WGS) entry which is preliminary data.</text>
</comment>